<feature type="region of interest" description="Disordered" evidence="1">
    <location>
        <begin position="138"/>
        <end position="163"/>
    </location>
</feature>
<accession>A0A1U7VLD0</accession>
<proteinExistence type="predicted"/>
<reference evidence="2" key="1">
    <citation type="journal article" date="2013" name="Genome Biol.">
        <title>Reference genomes and transcriptomes of Nicotiana sylvestris and Nicotiana tomentosiformis.</title>
        <authorList>
            <person name="Sierro N."/>
            <person name="Battey J.N."/>
            <person name="Ouadi S."/>
            <person name="Bovet L."/>
            <person name="Goepfert S."/>
            <person name="Bakaher N."/>
            <person name="Peitsch M.C."/>
            <person name="Ivanov N.V."/>
        </authorList>
    </citation>
    <scope>NUCLEOTIDE SEQUENCE [LARGE SCALE GENOMIC DNA]</scope>
</reference>
<organism evidence="2 3">
    <name type="scientific">Nicotiana sylvestris</name>
    <name type="common">Wood tobacco</name>
    <name type="synonym">South American tobacco</name>
    <dbReference type="NCBI Taxonomy" id="4096"/>
    <lineage>
        <taxon>Eukaryota</taxon>
        <taxon>Viridiplantae</taxon>
        <taxon>Streptophyta</taxon>
        <taxon>Embryophyta</taxon>
        <taxon>Tracheophyta</taxon>
        <taxon>Spermatophyta</taxon>
        <taxon>Magnoliopsida</taxon>
        <taxon>eudicotyledons</taxon>
        <taxon>Gunneridae</taxon>
        <taxon>Pentapetalae</taxon>
        <taxon>asterids</taxon>
        <taxon>lamiids</taxon>
        <taxon>Solanales</taxon>
        <taxon>Solanaceae</taxon>
        <taxon>Nicotianoideae</taxon>
        <taxon>Nicotianeae</taxon>
        <taxon>Nicotiana</taxon>
    </lineage>
</organism>
<dbReference type="STRING" id="4096.A0A1U7VLD0"/>
<feature type="compositionally biased region" description="Low complexity" evidence="1">
    <location>
        <begin position="12"/>
        <end position="26"/>
    </location>
</feature>
<protein>
    <submittedName>
        <fullName evidence="3">Uncharacterized protein LOC104215101</fullName>
    </submittedName>
</protein>
<dbReference type="RefSeq" id="XP_009763149.1">
    <property type="nucleotide sequence ID" value="XM_009764847.1"/>
</dbReference>
<evidence type="ECO:0000313" key="2">
    <source>
        <dbReference type="Proteomes" id="UP000189701"/>
    </source>
</evidence>
<dbReference type="Proteomes" id="UP000189701">
    <property type="component" value="Unplaced"/>
</dbReference>
<gene>
    <name evidence="3" type="primary">LOC104215101</name>
</gene>
<name>A0A1U7VLD0_NICSY</name>
<sequence>MVLLTPPPTPIGSTTHGGATTTGNSSKGLVVSLMGSMNSLWAYWKKKPTRSTKSEKLGDNSSLAKPKKFLAKISGKTITLRHKKKVKKKEEEKKEIEDDEDFGDGGLWQRDILMGDKCQPLDFSGVIYYDRNGKRLSELPMKSPRASPLPSYLYASSKSAELK</sequence>
<reference evidence="3" key="2">
    <citation type="submission" date="2025-08" db="UniProtKB">
        <authorList>
            <consortium name="RefSeq"/>
        </authorList>
    </citation>
    <scope>IDENTIFICATION</scope>
    <source>
        <tissue evidence="3">Leaf</tissue>
    </source>
</reference>
<evidence type="ECO:0000313" key="3">
    <source>
        <dbReference type="RefSeq" id="XP_009763149.1"/>
    </source>
</evidence>
<evidence type="ECO:0000256" key="1">
    <source>
        <dbReference type="SAM" id="MobiDB-lite"/>
    </source>
</evidence>
<keyword evidence="2" id="KW-1185">Reference proteome</keyword>
<dbReference type="AlphaFoldDB" id="A0A1U7VLD0"/>
<dbReference type="eggNOG" id="ENOG502S3R7">
    <property type="taxonomic scope" value="Eukaryota"/>
</dbReference>
<feature type="region of interest" description="Disordered" evidence="1">
    <location>
        <begin position="81"/>
        <end position="105"/>
    </location>
</feature>
<feature type="region of interest" description="Disordered" evidence="1">
    <location>
        <begin position="1"/>
        <end position="26"/>
    </location>
</feature>
<feature type="compositionally biased region" description="Polar residues" evidence="1">
    <location>
        <begin position="154"/>
        <end position="163"/>
    </location>
</feature>
<dbReference type="PANTHER" id="PTHR33237:SF46">
    <property type="entry name" value="OS01G0606100 PROTEIN"/>
    <property type="match status" value="1"/>
</dbReference>
<dbReference type="PANTHER" id="PTHR33237">
    <property type="entry name" value="F2P16.13 PROTEIN-RELATED"/>
    <property type="match status" value="1"/>
</dbReference>
<feature type="compositionally biased region" description="Pro residues" evidence="1">
    <location>
        <begin position="1"/>
        <end position="10"/>
    </location>
</feature>